<protein>
    <submittedName>
        <fullName evidence="2">Uncharacterized protein</fullName>
    </submittedName>
</protein>
<evidence type="ECO:0000313" key="3">
    <source>
        <dbReference type="Proteomes" id="UP000762676"/>
    </source>
</evidence>
<accession>A0AAV4EK83</accession>
<organism evidence="2 3">
    <name type="scientific">Elysia marginata</name>
    <dbReference type="NCBI Taxonomy" id="1093978"/>
    <lineage>
        <taxon>Eukaryota</taxon>
        <taxon>Metazoa</taxon>
        <taxon>Spiralia</taxon>
        <taxon>Lophotrochozoa</taxon>
        <taxon>Mollusca</taxon>
        <taxon>Gastropoda</taxon>
        <taxon>Heterobranchia</taxon>
        <taxon>Euthyneura</taxon>
        <taxon>Panpulmonata</taxon>
        <taxon>Sacoglossa</taxon>
        <taxon>Placobranchoidea</taxon>
        <taxon>Plakobranchidae</taxon>
        <taxon>Elysia</taxon>
    </lineage>
</organism>
<proteinExistence type="predicted"/>
<keyword evidence="3" id="KW-1185">Reference proteome</keyword>
<evidence type="ECO:0000313" key="2">
    <source>
        <dbReference type="EMBL" id="GFR61422.1"/>
    </source>
</evidence>
<reference evidence="2 3" key="1">
    <citation type="journal article" date="2021" name="Elife">
        <title>Chloroplast acquisition without the gene transfer in kleptoplastic sea slugs, Plakobranchus ocellatus.</title>
        <authorList>
            <person name="Maeda T."/>
            <person name="Takahashi S."/>
            <person name="Yoshida T."/>
            <person name="Shimamura S."/>
            <person name="Takaki Y."/>
            <person name="Nagai Y."/>
            <person name="Toyoda A."/>
            <person name="Suzuki Y."/>
            <person name="Arimoto A."/>
            <person name="Ishii H."/>
            <person name="Satoh N."/>
            <person name="Nishiyama T."/>
            <person name="Hasebe M."/>
            <person name="Maruyama T."/>
            <person name="Minagawa J."/>
            <person name="Obokata J."/>
            <person name="Shigenobu S."/>
        </authorList>
    </citation>
    <scope>NUCLEOTIDE SEQUENCE [LARGE SCALE GENOMIC DNA]</scope>
</reference>
<dbReference type="AlphaFoldDB" id="A0AAV4EK83"/>
<feature type="compositionally biased region" description="Polar residues" evidence="1">
    <location>
        <begin position="81"/>
        <end position="92"/>
    </location>
</feature>
<gene>
    <name evidence="2" type="ORF">ElyMa_005432400</name>
</gene>
<feature type="region of interest" description="Disordered" evidence="1">
    <location>
        <begin position="53"/>
        <end position="93"/>
    </location>
</feature>
<dbReference type="EMBL" id="BMAT01010827">
    <property type="protein sequence ID" value="GFR61422.1"/>
    <property type="molecule type" value="Genomic_DNA"/>
</dbReference>
<evidence type="ECO:0000256" key="1">
    <source>
        <dbReference type="SAM" id="MobiDB-lite"/>
    </source>
</evidence>
<sequence>MFYDYQNLFDYCYESNHPTKPFMHSGAETDRYLYTFYTPFYLEVRRQAQTSWRANGLPRSTRGGQRKRRRIQLTDSRYKQAGSTLTGRNNNHCARGVNKHNLVKIPLEDRQNK</sequence>
<name>A0AAV4EK83_9GAST</name>
<dbReference type="Proteomes" id="UP000762676">
    <property type="component" value="Unassembled WGS sequence"/>
</dbReference>
<comment type="caution">
    <text evidence="2">The sequence shown here is derived from an EMBL/GenBank/DDBJ whole genome shotgun (WGS) entry which is preliminary data.</text>
</comment>